<evidence type="ECO:0000313" key="2">
    <source>
        <dbReference type="EMBL" id="GIU48425.1"/>
    </source>
</evidence>
<sequence length="98" mass="10951">MQTRYQLLSCCALLLSLTACTQVPQWTLFYYPEQDKVSEGELAPYIAGYYEQVEQCLAKGAGMARLSQSGQGAYQCGYQCKEGEAGSIQCDRFEQPTR</sequence>
<accession>A0ABQ4PKH5</accession>
<evidence type="ECO:0000256" key="1">
    <source>
        <dbReference type="SAM" id="SignalP"/>
    </source>
</evidence>
<keyword evidence="1" id="KW-0732">Signal</keyword>
<keyword evidence="3" id="KW-1185">Reference proteome</keyword>
<dbReference type="RefSeq" id="WP_110459049.1">
    <property type="nucleotide sequence ID" value="NZ_BPFB01000029.1"/>
</dbReference>
<feature type="signal peptide" evidence="1">
    <location>
        <begin position="1"/>
        <end position="21"/>
    </location>
</feature>
<proteinExistence type="predicted"/>
<comment type="caution">
    <text evidence="2">The sequence shown here is derived from an EMBL/GenBank/DDBJ whole genome shotgun (WGS) entry which is preliminary data.</text>
</comment>
<dbReference type="EMBL" id="BPFB01000029">
    <property type="protein sequence ID" value="GIU48425.1"/>
    <property type="molecule type" value="Genomic_DNA"/>
</dbReference>
<dbReference type="PROSITE" id="PS51257">
    <property type="entry name" value="PROKAR_LIPOPROTEIN"/>
    <property type="match status" value="1"/>
</dbReference>
<keyword evidence="2" id="KW-0449">Lipoprotein</keyword>
<reference evidence="2 3" key="1">
    <citation type="submission" date="2021-05" db="EMBL/GenBank/DDBJ databases">
        <title>Molecular characterization for Shewanella algae harboring chromosomal blaOXA-55-like strains isolated from clinical and environment sample.</title>
        <authorList>
            <person name="Ohama Y."/>
            <person name="Aoki K."/>
            <person name="Harada S."/>
            <person name="Moriya K."/>
            <person name="Ishii Y."/>
            <person name="Tateda K."/>
        </authorList>
    </citation>
    <scope>NUCLEOTIDE SEQUENCE [LARGE SCALE GENOMIC DNA]</scope>
    <source>
        <strain evidence="2 3">LMG 23746</strain>
    </source>
</reference>
<dbReference type="Proteomes" id="UP000761574">
    <property type="component" value="Unassembled WGS sequence"/>
</dbReference>
<protein>
    <submittedName>
        <fullName evidence="2">Lipoprotein</fullName>
    </submittedName>
</protein>
<evidence type="ECO:0000313" key="3">
    <source>
        <dbReference type="Proteomes" id="UP000761574"/>
    </source>
</evidence>
<name>A0ABQ4PKH5_9GAMM</name>
<feature type="chain" id="PRO_5045315728" evidence="1">
    <location>
        <begin position="22"/>
        <end position="98"/>
    </location>
</feature>
<organism evidence="2 3">
    <name type="scientific">Shewanella algidipiscicola</name>
    <dbReference type="NCBI Taxonomy" id="614070"/>
    <lineage>
        <taxon>Bacteria</taxon>
        <taxon>Pseudomonadati</taxon>
        <taxon>Pseudomonadota</taxon>
        <taxon>Gammaproteobacteria</taxon>
        <taxon>Alteromonadales</taxon>
        <taxon>Shewanellaceae</taxon>
        <taxon>Shewanella</taxon>
    </lineage>
</organism>
<gene>
    <name evidence="2" type="ORF">TUM4630_24690</name>
</gene>